<dbReference type="Proteomes" id="UP000012101">
    <property type="component" value="Unassembled WGS sequence"/>
</dbReference>
<evidence type="ECO:0000313" key="2">
    <source>
        <dbReference type="EMBL" id="EMM71461.1"/>
    </source>
</evidence>
<comment type="caution">
    <text evidence="2">The sequence shown here is derived from an EMBL/GenBank/DDBJ whole genome shotgun (WGS) entry which is preliminary data.</text>
</comment>
<evidence type="ECO:0000256" key="1">
    <source>
        <dbReference type="SAM" id="MobiDB-lite"/>
    </source>
</evidence>
<dbReference type="AlphaFoldDB" id="M6FXH8"/>
<proteinExistence type="predicted"/>
<protein>
    <submittedName>
        <fullName evidence="2">Uncharacterized protein</fullName>
    </submittedName>
</protein>
<gene>
    <name evidence="2" type="ORF">LEP1GSC038_0688</name>
</gene>
<accession>M6FXH8</accession>
<evidence type="ECO:0000313" key="3">
    <source>
        <dbReference type="Proteomes" id="UP000012101"/>
    </source>
</evidence>
<feature type="region of interest" description="Disordered" evidence="1">
    <location>
        <begin position="53"/>
        <end position="78"/>
    </location>
</feature>
<organism evidence="2 3">
    <name type="scientific">Leptospira weilii str. 2006001855</name>
    <dbReference type="NCBI Taxonomy" id="996804"/>
    <lineage>
        <taxon>Bacteria</taxon>
        <taxon>Pseudomonadati</taxon>
        <taxon>Spirochaetota</taxon>
        <taxon>Spirochaetia</taxon>
        <taxon>Leptospirales</taxon>
        <taxon>Leptospiraceae</taxon>
        <taxon>Leptospira</taxon>
    </lineage>
</organism>
<sequence length="78" mass="8493">MPKIVARKRLTSTIAFLKPRKKASNQPALIHCAQERGASKLKTPIFGIFSKDDSSGNAGAEGDSKYPGANDMRFKIKT</sequence>
<name>M6FXH8_9LEPT</name>
<reference evidence="2 3" key="1">
    <citation type="submission" date="2013-01" db="EMBL/GenBank/DDBJ databases">
        <authorList>
            <person name="Harkins D.M."/>
            <person name="Durkin A.S."/>
            <person name="Brinkac L.M."/>
            <person name="Haft D.H."/>
            <person name="Selengut J.D."/>
            <person name="Sanka R."/>
            <person name="DePew J."/>
            <person name="Purushe J."/>
            <person name="Hospenthal D.R."/>
            <person name="Murray C.K."/>
            <person name="Pimentel G."/>
            <person name="Wasfy M."/>
            <person name="Vinetz J.M."/>
            <person name="Sutton G.G."/>
            <person name="Nierman W.C."/>
            <person name="Fouts D.E."/>
        </authorList>
    </citation>
    <scope>NUCLEOTIDE SEQUENCE [LARGE SCALE GENOMIC DNA]</scope>
    <source>
        <strain evidence="2 3">2006001855</strain>
    </source>
</reference>
<dbReference type="EMBL" id="AFJM02000050">
    <property type="protein sequence ID" value="EMM71461.1"/>
    <property type="molecule type" value="Genomic_DNA"/>
</dbReference>